<name>A0AA43Y6E0_CLOBO</name>
<reference evidence="1 2" key="1">
    <citation type="submission" date="2019-04" db="EMBL/GenBank/DDBJ databases">
        <title>Genome sequencing of Clostridium botulinum Groups I-IV and Clostridium butyricum.</title>
        <authorList>
            <person name="Brunt J."/>
            <person name="Van Vliet A.H.M."/>
            <person name="Stringer S.C."/>
            <person name="Carter A.T."/>
            <person name="Peck M.W."/>
        </authorList>
    </citation>
    <scope>NUCLEOTIDE SEQUENCE [LARGE SCALE GENOMIC DNA]</scope>
    <source>
        <strain evidence="1 2">IFR 15/034</strain>
    </source>
</reference>
<comment type="caution">
    <text evidence="1">The sequence shown here is derived from an EMBL/GenBank/DDBJ whole genome shotgun (WGS) entry which is preliminary data.</text>
</comment>
<dbReference type="Proteomes" id="UP000482543">
    <property type="component" value="Unassembled WGS sequence"/>
</dbReference>
<organism evidence="1 2">
    <name type="scientific">Clostridium botulinum</name>
    <dbReference type="NCBI Taxonomy" id="1491"/>
    <lineage>
        <taxon>Bacteria</taxon>
        <taxon>Bacillati</taxon>
        <taxon>Bacillota</taxon>
        <taxon>Clostridia</taxon>
        <taxon>Eubacteriales</taxon>
        <taxon>Clostridiaceae</taxon>
        <taxon>Clostridium</taxon>
    </lineage>
</organism>
<sequence>MSLPKYIINFEELTEDLKNHLLSLIDDNIRTNYPEINTNNIQDLLQQLKDLLPSVQYEGLKKKIDTFIYRKIEGIQKVKGILLDIPAIQNNYTEQFKFDKDVYITGLHFNQTGWKKEDRFSLEVNKIRIIDNATTKEIGEHKYFNTFYKVNANTLISFIFHNLSGNSRQTMVDLEYIDGEDSSITVEPPPGIEDIDNEWDIAVVMNWEENTDADIDLHGEIDGKKVWYGNKSYDGFYLNFDYTSHKTNKNPEIISVKGYKNKKLNIYVHNYNARELKEPVTLEIYQNRSYGNKLLKKFSVNLEADDSYIKGVFTIDLNTLKITKLNKNKKKY</sequence>
<protein>
    <submittedName>
        <fullName evidence="1">Uncharacterized protein</fullName>
    </submittedName>
</protein>
<dbReference type="AlphaFoldDB" id="A0AA43Y6E0"/>
<dbReference type="EMBL" id="SWRJ01000002">
    <property type="protein sequence ID" value="NFI21102.1"/>
    <property type="molecule type" value="Genomic_DNA"/>
</dbReference>
<gene>
    <name evidence="1" type="ORF">FC964_06830</name>
</gene>
<evidence type="ECO:0000313" key="2">
    <source>
        <dbReference type="Proteomes" id="UP000482543"/>
    </source>
</evidence>
<evidence type="ECO:0000313" key="1">
    <source>
        <dbReference type="EMBL" id="NFI21102.1"/>
    </source>
</evidence>
<accession>A0AA43Y6E0</accession>
<proteinExistence type="predicted"/>